<dbReference type="AlphaFoldDB" id="A0A5C4VP57"/>
<comment type="caution">
    <text evidence="1">The sequence shown here is derived from an EMBL/GenBank/DDBJ whole genome shotgun (WGS) entry which is preliminary data.</text>
</comment>
<sequence length="114" mass="12286">MGVRIDEVWKQQPGAQEIDIAYFVVRRPTNLSAKTYEKSLGLGTMIALFGYTSKLKFASGAPNGLVYEPSPQGRVIERAGATADNVWGSEVNNQYPGWKGAGDIAGLRAALRLG</sequence>
<evidence type="ECO:0000313" key="1">
    <source>
        <dbReference type="EMBL" id="TNM37571.1"/>
    </source>
</evidence>
<gene>
    <name evidence="1" type="ORF">FHP29_17370</name>
</gene>
<dbReference type="EMBL" id="VDMP01000026">
    <property type="protein sequence ID" value="TNM37571.1"/>
    <property type="molecule type" value="Genomic_DNA"/>
</dbReference>
<dbReference type="Proteomes" id="UP000313231">
    <property type="component" value="Unassembled WGS sequence"/>
</dbReference>
<reference evidence="1 2" key="1">
    <citation type="journal article" date="2016" name="Int. J. Syst. Evol. Microbiol.">
        <title>Nocardioides albidus sp. nov., an actinobacterium isolated from garden soil.</title>
        <authorList>
            <person name="Singh H."/>
            <person name="Du J."/>
            <person name="Trinh H."/>
            <person name="Won K."/>
            <person name="Yang J.E."/>
            <person name="Yin C."/>
            <person name="Kook M."/>
            <person name="Yi T.H."/>
        </authorList>
    </citation>
    <scope>NUCLEOTIDE SEQUENCE [LARGE SCALE GENOMIC DNA]</scope>
    <source>
        <strain evidence="1 2">CCTCC AB 2015297</strain>
    </source>
</reference>
<name>A0A5C4VP57_9ACTN</name>
<proteinExistence type="predicted"/>
<keyword evidence="2" id="KW-1185">Reference proteome</keyword>
<dbReference type="OrthoDB" id="9863790at2"/>
<dbReference type="RefSeq" id="WP_139624118.1">
    <property type="nucleotide sequence ID" value="NZ_VDMP01000026.1"/>
</dbReference>
<organism evidence="1 2">
    <name type="scientific">Nocardioides albidus</name>
    <dbReference type="NCBI Taxonomy" id="1517589"/>
    <lineage>
        <taxon>Bacteria</taxon>
        <taxon>Bacillati</taxon>
        <taxon>Actinomycetota</taxon>
        <taxon>Actinomycetes</taxon>
        <taxon>Propionibacteriales</taxon>
        <taxon>Nocardioidaceae</taxon>
        <taxon>Nocardioides</taxon>
    </lineage>
</organism>
<accession>A0A5C4VP57</accession>
<protein>
    <submittedName>
        <fullName evidence="1">Uncharacterized protein</fullName>
    </submittedName>
</protein>
<evidence type="ECO:0000313" key="2">
    <source>
        <dbReference type="Proteomes" id="UP000313231"/>
    </source>
</evidence>